<feature type="compositionally biased region" description="Basic and acidic residues" evidence="1">
    <location>
        <begin position="120"/>
        <end position="134"/>
    </location>
</feature>
<gene>
    <name evidence="4" type="ORF">PF004_g9490</name>
    <name evidence="3" type="ORF">PF010_g8206</name>
    <name evidence="2" type="ORF">PF011_g8797</name>
</gene>
<dbReference type="EMBL" id="QXGC01000467">
    <property type="protein sequence ID" value="KAE9234070.1"/>
    <property type="molecule type" value="Genomic_DNA"/>
</dbReference>
<accession>A0A6A3L9E3</accession>
<dbReference type="EMBL" id="QXFW01000423">
    <property type="protein sequence ID" value="KAE9012714.1"/>
    <property type="molecule type" value="Genomic_DNA"/>
</dbReference>
<name>A0A6A3L9E3_9STRA</name>
<dbReference type="Proteomes" id="UP000476176">
    <property type="component" value="Unassembled WGS sequence"/>
</dbReference>
<protein>
    <submittedName>
        <fullName evidence="2">Uncharacterized protein</fullName>
    </submittedName>
</protein>
<dbReference type="AlphaFoldDB" id="A0A6A3L9E3"/>
<evidence type="ECO:0000313" key="6">
    <source>
        <dbReference type="Proteomes" id="UP000476176"/>
    </source>
</evidence>
<evidence type="ECO:0000313" key="5">
    <source>
        <dbReference type="Proteomes" id="UP000460718"/>
    </source>
</evidence>
<evidence type="ECO:0000313" key="4">
    <source>
        <dbReference type="EMBL" id="KAE9234070.1"/>
    </source>
</evidence>
<dbReference type="Proteomes" id="UP000460718">
    <property type="component" value="Unassembled WGS sequence"/>
</dbReference>
<evidence type="ECO:0000313" key="3">
    <source>
        <dbReference type="EMBL" id="KAE9118469.1"/>
    </source>
</evidence>
<evidence type="ECO:0000256" key="1">
    <source>
        <dbReference type="SAM" id="MobiDB-lite"/>
    </source>
</evidence>
<feature type="region of interest" description="Disordered" evidence="1">
    <location>
        <begin position="113"/>
        <end position="141"/>
    </location>
</feature>
<dbReference type="Proteomes" id="UP000488956">
    <property type="component" value="Unassembled WGS sequence"/>
</dbReference>
<evidence type="ECO:0000313" key="7">
    <source>
        <dbReference type="Proteomes" id="UP000488956"/>
    </source>
</evidence>
<evidence type="ECO:0000313" key="2">
    <source>
        <dbReference type="EMBL" id="KAE9012714.1"/>
    </source>
</evidence>
<proteinExistence type="predicted"/>
<reference evidence="5 6" key="1">
    <citation type="submission" date="2018-09" db="EMBL/GenBank/DDBJ databases">
        <title>Genomic investigation of the strawberry pathogen Phytophthora fragariae indicates pathogenicity is determined by transcriptional variation in three key races.</title>
        <authorList>
            <person name="Adams T.M."/>
            <person name="Armitage A.D."/>
            <person name="Sobczyk M.K."/>
            <person name="Bates H.J."/>
            <person name="Dunwell J.M."/>
            <person name="Nellist C.F."/>
            <person name="Harrison R.J."/>
        </authorList>
    </citation>
    <scope>NUCLEOTIDE SEQUENCE [LARGE SCALE GENOMIC DNA]</scope>
    <source>
        <strain evidence="4 6">BC-23</strain>
        <strain evidence="3 7">ONT-3</strain>
        <strain evidence="2 5">SCRP245</strain>
    </source>
</reference>
<dbReference type="EMBL" id="QXFX01000368">
    <property type="protein sequence ID" value="KAE9118469.1"/>
    <property type="molecule type" value="Genomic_DNA"/>
</dbReference>
<comment type="caution">
    <text evidence="2">The sequence shown here is derived from an EMBL/GenBank/DDBJ whole genome shotgun (WGS) entry which is preliminary data.</text>
</comment>
<organism evidence="2 5">
    <name type="scientific">Phytophthora fragariae</name>
    <dbReference type="NCBI Taxonomy" id="53985"/>
    <lineage>
        <taxon>Eukaryota</taxon>
        <taxon>Sar</taxon>
        <taxon>Stramenopiles</taxon>
        <taxon>Oomycota</taxon>
        <taxon>Peronosporomycetes</taxon>
        <taxon>Peronosporales</taxon>
        <taxon>Peronosporaceae</taxon>
        <taxon>Phytophthora</taxon>
    </lineage>
</organism>
<sequence length="141" mass="15220">MTWKNTGVTLPLGTPRVEEMYVTRIASAVRLLPGRQVLVVTAVMGKAPDDTTVLLEGLPELDANVKITRTLCTVHGGKTIMDVCNASTDELILTKGMVYAAATVVTKSAFNSLNSSRPTADNKDHHVPSQKNKDSAWILTQ</sequence>